<accession>F5XX06</accession>
<proteinExistence type="predicted"/>
<evidence type="ECO:0000313" key="2">
    <source>
        <dbReference type="Proteomes" id="UP000008385"/>
    </source>
</evidence>
<name>F5XX06_RAMTT</name>
<keyword evidence="2" id="KW-1185">Reference proteome</keyword>
<dbReference type="EMBL" id="CP000245">
    <property type="protein sequence ID" value="AEG91767.1"/>
    <property type="molecule type" value="Genomic_DNA"/>
</dbReference>
<reference evidence="2" key="1">
    <citation type="submission" date="2006-01" db="EMBL/GenBank/DDBJ databases">
        <title>Genome of the cyst-dividing bacterium Ramlibacter tataouinensis.</title>
        <authorList>
            <person name="Barakat M."/>
            <person name="Ortet P."/>
            <person name="De Luca G."/>
            <person name="Jourlin-Castelli C."/>
            <person name="Ansaldi M."/>
            <person name="Py B."/>
            <person name="Fichant G."/>
            <person name="Coutinho P."/>
            <person name="Voulhoux R."/>
            <person name="Bastien O."/>
            <person name="Roy S."/>
            <person name="Marechal E."/>
            <person name="Henrissat B."/>
            <person name="Quentin Y."/>
            <person name="Noirot P."/>
            <person name="Filloux A."/>
            <person name="Mejean V."/>
            <person name="DuBow M."/>
            <person name="Barras F."/>
            <person name="Heulin T."/>
        </authorList>
    </citation>
    <scope>NUCLEOTIDE SEQUENCE [LARGE SCALE GENOMIC DNA]</scope>
    <source>
        <strain evidence="2">ATCC BAA-407 / DSM 14655 / LMG 21543 / TTB310</strain>
    </source>
</reference>
<evidence type="ECO:0000313" key="1">
    <source>
        <dbReference type="EMBL" id="AEG91767.1"/>
    </source>
</evidence>
<organism evidence="1 2">
    <name type="scientific">Ramlibacter tataouinensis (strain ATCC BAA-407 / DSM 14655 / LMG 21543 / TTB310)</name>
    <dbReference type="NCBI Taxonomy" id="365046"/>
    <lineage>
        <taxon>Bacteria</taxon>
        <taxon>Pseudomonadati</taxon>
        <taxon>Pseudomonadota</taxon>
        <taxon>Betaproteobacteria</taxon>
        <taxon>Burkholderiales</taxon>
        <taxon>Comamonadaceae</taxon>
        <taxon>Ramlibacter</taxon>
    </lineage>
</organism>
<protein>
    <submittedName>
        <fullName evidence="1">Uncharacterized protein</fullName>
    </submittedName>
</protein>
<sequence length="118" mass="12536">MQAVPVRAAAIAVSLDARPSTAANPLPHHAMDTRKPAAIARFDNPRPLFPGEPWVALAAGIGAWLATRTHPSLAVRTLGVFVGATLVARGAHGHRRLGQVMRWTPVGGGIKRDWNDVV</sequence>
<reference evidence="1 2" key="2">
    <citation type="journal article" date="2011" name="PLoS ONE">
        <title>The Cyst-Dividing Bacterium Ramlibacter tataouinensis TTB310 Genome Reveals a Well-Stocked Toolbox for Adaptation to a Desert Environment.</title>
        <authorList>
            <person name="De Luca G."/>
            <person name="Barakat M."/>
            <person name="Ortet P."/>
            <person name="Fochesato S."/>
            <person name="Jourlin-Castelli C."/>
            <person name="Ansaldi M."/>
            <person name="Py B."/>
            <person name="Fichant G."/>
            <person name="Coutinho P.M."/>
            <person name="Voulhoux R."/>
            <person name="Bastien O."/>
            <person name="Marechal E."/>
            <person name="Henrissat B."/>
            <person name="Quentin Y."/>
            <person name="Noirot P."/>
            <person name="Filloux A."/>
            <person name="Mejean V."/>
            <person name="Dubow M.S."/>
            <person name="Barras F."/>
            <person name="Barbe V."/>
            <person name="Weissenbach J."/>
            <person name="Mihalcescu I."/>
            <person name="Vermeglio A."/>
            <person name="Achouak W."/>
            <person name="Heulin T."/>
        </authorList>
    </citation>
    <scope>NUCLEOTIDE SEQUENCE [LARGE SCALE GENOMIC DNA]</scope>
    <source>
        <strain evidence="2">ATCC BAA-407 / DSM 14655 / LMG 21543 / TTB310</strain>
    </source>
</reference>
<dbReference type="Proteomes" id="UP000008385">
    <property type="component" value="Chromosome"/>
</dbReference>
<dbReference type="HOGENOM" id="CLU_2071176_0_0_4"/>
<dbReference type="AlphaFoldDB" id="F5XX06"/>
<gene>
    <name evidence="1" type="ordered locus">Rta_06870</name>
</gene>
<dbReference type="STRING" id="365046.Rta_06870"/>
<dbReference type="KEGG" id="rta:Rta_06870"/>